<dbReference type="Proteomes" id="UP000199516">
    <property type="component" value="Unassembled WGS sequence"/>
</dbReference>
<accession>A0A1I2BBP1</accession>
<protein>
    <submittedName>
        <fullName evidence="3">Xanthine and CO dehydrogenase maturation factor, XdhC/CoxF family</fullName>
    </submittedName>
</protein>
<dbReference type="EMBL" id="FONT01000002">
    <property type="protein sequence ID" value="SFE52713.1"/>
    <property type="molecule type" value="Genomic_DNA"/>
</dbReference>
<dbReference type="InterPro" id="IPR027051">
    <property type="entry name" value="XdhC_Rossmann_dom"/>
</dbReference>
<dbReference type="Pfam" id="PF13478">
    <property type="entry name" value="XdhC_C"/>
    <property type="match status" value="1"/>
</dbReference>
<keyword evidence="4" id="KW-1185">Reference proteome</keyword>
<reference evidence="3 4" key="1">
    <citation type="submission" date="2016-10" db="EMBL/GenBank/DDBJ databases">
        <authorList>
            <person name="de Groot N.N."/>
        </authorList>
    </citation>
    <scope>NUCLEOTIDE SEQUENCE [LARGE SCALE GENOMIC DNA]</scope>
    <source>
        <strain evidence="3 4">DSM 23995</strain>
    </source>
</reference>
<feature type="domain" description="XdhC- CoxI" evidence="1">
    <location>
        <begin position="18"/>
        <end position="81"/>
    </location>
</feature>
<dbReference type="PANTHER" id="PTHR30388">
    <property type="entry name" value="ALDEHYDE OXIDOREDUCTASE MOLYBDENUM COFACTOR ASSEMBLY PROTEIN"/>
    <property type="match status" value="1"/>
</dbReference>
<gene>
    <name evidence="3" type="ORF">SAMN05192532_102164</name>
</gene>
<dbReference type="Pfam" id="PF02625">
    <property type="entry name" value="XdhC_CoxI"/>
    <property type="match status" value="1"/>
</dbReference>
<dbReference type="PANTHER" id="PTHR30388:SF6">
    <property type="entry name" value="XANTHINE DEHYDROGENASE SUBUNIT A-RELATED"/>
    <property type="match status" value="1"/>
</dbReference>
<evidence type="ECO:0000259" key="2">
    <source>
        <dbReference type="Pfam" id="PF13478"/>
    </source>
</evidence>
<organism evidence="3 4">
    <name type="scientific">Alteribacillus iranensis</name>
    <dbReference type="NCBI Taxonomy" id="930128"/>
    <lineage>
        <taxon>Bacteria</taxon>
        <taxon>Bacillati</taxon>
        <taxon>Bacillota</taxon>
        <taxon>Bacilli</taxon>
        <taxon>Bacillales</taxon>
        <taxon>Bacillaceae</taxon>
        <taxon>Alteribacillus</taxon>
    </lineage>
</organism>
<dbReference type="InterPro" id="IPR003777">
    <property type="entry name" value="XdhC_CoxI"/>
</dbReference>
<dbReference type="STRING" id="930128.SAMN05192532_102164"/>
<evidence type="ECO:0000313" key="3">
    <source>
        <dbReference type="EMBL" id="SFE52713.1"/>
    </source>
</evidence>
<proteinExistence type="predicted"/>
<sequence>MVEEQKRVFEAIRKAQVENKKSVLVTVVEVSGSAYRREGAKMLVDESGKTTGMISGGCLESDVAEVAKEVLETGKSVLKTYVMDEDLVWGLGLGCPGTVHLFMELVPAEEEAFSAWINAIETDQEGMMATVVEESQSSRRLFVPKKDGNSVGTIQDSYLEQQIKDTVAKKFAERNPKSETVPYKDEAGNQVDVFLDVYQPPIPLLIFGAGHDAIPVARYAVSLGMKTTVIDQRLYYNSEERFPGTNRIIASPSQFADNVHIDDRTYVIVMNHHIERDRDTLKFVLPSDACYVGVLGPRKRRVKMLEAIKEEGIEFSSSQLARMYNPIGLDIGASTPEEIAISMMSEIIAIQKGHTGGFLQGAEHIHEAQNA</sequence>
<name>A0A1I2BBP1_9BACI</name>
<dbReference type="InterPro" id="IPR052698">
    <property type="entry name" value="MoCofactor_Util/Proc"/>
</dbReference>
<evidence type="ECO:0000313" key="4">
    <source>
        <dbReference type="Proteomes" id="UP000199516"/>
    </source>
</evidence>
<dbReference type="Gene3D" id="3.40.50.720">
    <property type="entry name" value="NAD(P)-binding Rossmann-like Domain"/>
    <property type="match status" value="1"/>
</dbReference>
<feature type="domain" description="XdhC Rossmann" evidence="2">
    <location>
        <begin position="204"/>
        <end position="347"/>
    </location>
</feature>
<evidence type="ECO:0000259" key="1">
    <source>
        <dbReference type="Pfam" id="PF02625"/>
    </source>
</evidence>
<dbReference type="RefSeq" id="WP_245757815.1">
    <property type="nucleotide sequence ID" value="NZ_FONT01000002.1"/>
</dbReference>
<dbReference type="AlphaFoldDB" id="A0A1I2BBP1"/>